<dbReference type="AlphaFoldDB" id="A0A803TUA8"/>
<name>A0A803TUA8_ANOCA</name>
<dbReference type="SMART" id="SM00409">
    <property type="entry name" value="IG"/>
    <property type="match status" value="1"/>
</dbReference>
<dbReference type="InterPro" id="IPR003598">
    <property type="entry name" value="Ig_sub2"/>
</dbReference>
<feature type="domain" description="Ig-like" evidence="7">
    <location>
        <begin position="31"/>
        <end position="114"/>
    </location>
</feature>
<proteinExistence type="predicted"/>
<evidence type="ECO:0000313" key="8">
    <source>
        <dbReference type="Ensembl" id="ENSACAP00000038798.1"/>
    </source>
</evidence>
<keyword evidence="3 6" id="KW-1133">Transmembrane helix</keyword>
<keyword evidence="5" id="KW-0393">Immunoglobulin domain</keyword>
<evidence type="ECO:0000256" key="2">
    <source>
        <dbReference type="ARBA" id="ARBA00022692"/>
    </source>
</evidence>
<keyword evidence="9" id="KW-1185">Reference proteome</keyword>
<accession>A0A803TUA8</accession>
<evidence type="ECO:0000256" key="1">
    <source>
        <dbReference type="ARBA" id="ARBA00004479"/>
    </source>
</evidence>
<dbReference type="InterPro" id="IPR036179">
    <property type="entry name" value="Ig-like_dom_sf"/>
</dbReference>
<evidence type="ECO:0000256" key="3">
    <source>
        <dbReference type="ARBA" id="ARBA00022989"/>
    </source>
</evidence>
<dbReference type="PROSITE" id="PS50835">
    <property type="entry name" value="IG_LIKE"/>
    <property type="match status" value="1"/>
</dbReference>
<reference evidence="8" key="2">
    <citation type="submission" date="2025-08" db="UniProtKB">
        <authorList>
            <consortium name="Ensembl"/>
        </authorList>
    </citation>
    <scope>IDENTIFICATION</scope>
</reference>
<dbReference type="PROSITE" id="PS51055">
    <property type="entry name" value="ITAM_1"/>
    <property type="match status" value="1"/>
</dbReference>
<dbReference type="GO" id="GO:0004888">
    <property type="term" value="F:transmembrane signaling receptor activity"/>
    <property type="evidence" value="ECO:0007669"/>
    <property type="project" value="InterPro"/>
</dbReference>
<feature type="transmembrane region" description="Helical" evidence="6">
    <location>
        <begin position="148"/>
        <end position="169"/>
    </location>
</feature>
<dbReference type="InterPro" id="IPR003110">
    <property type="entry name" value="Phos_immunorcpt_sig_ITAM"/>
</dbReference>
<dbReference type="GeneTree" id="ENSGT00940000154363"/>
<dbReference type="SMART" id="SM00077">
    <property type="entry name" value="ITAM"/>
    <property type="match status" value="1"/>
</dbReference>
<dbReference type="Gene3D" id="2.60.40.10">
    <property type="entry name" value="Immunoglobulins"/>
    <property type="match status" value="1"/>
</dbReference>
<dbReference type="GO" id="GO:0050853">
    <property type="term" value="P:B cell receptor signaling pathway"/>
    <property type="evidence" value="ECO:0000318"/>
    <property type="project" value="GO_Central"/>
</dbReference>
<dbReference type="Pfam" id="PF02189">
    <property type="entry name" value="ITAM"/>
    <property type="match status" value="1"/>
</dbReference>
<dbReference type="InterPro" id="IPR007110">
    <property type="entry name" value="Ig-like_dom"/>
</dbReference>
<dbReference type="GO" id="GO:0019815">
    <property type="term" value="C:B cell receptor complex"/>
    <property type="evidence" value="ECO:0000318"/>
    <property type="project" value="GO_Central"/>
</dbReference>
<dbReference type="InterPro" id="IPR003599">
    <property type="entry name" value="Ig_sub"/>
</dbReference>
<evidence type="ECO:0000259" key="7">
    <source>
        <dbReference type="PROSITE" id="PS50835"/>
    </source>
</evidence>
<reference evidence="8" key="1">
    <citation type="submission" date="2009-12" db="EMBL/GenBank/DDBJ databases">
        <title>The Genome Sequence of Anolis carolinensis (Green Anole Lizard).</title>
        <authorList>
            <consortium name="The Genome Sequencing Platform"/>
            <person name="Di Palma F."/>
            <person name="Alfoldi J."/>
            <person name="Heiman D."/>
            <person name="Young S."/>
            <person name="Grabherr M."/>
            <person name="Johnson J."/>
            <person name="Lander E.S."/>
            <person name="Lindblad-Toh K."/>
        </authorList>
    </citation>
    <scope>NUCLEOTIDE SEQUENCE [LARGE SCALE GENOMIC DNA]</scope>
    <source>
        <strain evidence="8">JBL SC #1</strain>
    </source>
</reference>
<keyword evidence="4 6" id="KW-0472">Membrane</keyword>
<dbReference type="Pfam" id="PF13927">
    <property type="entry name" value="Ig_3"/>
    <property type="match status" value="1"/>
</dbReference>
<sequence>MEQVKWPSGGVKWPSNASEAAVINATLPANPVAQGLSQNTVSVGPVPASRVVPEGHSTFLECRFEPPEANVTWVRSCSPNCSRKVSVDRGAGLSRLSFRPARRNDSGMYYCFVEAPRGRGHSCGTYLWVRRLRPAAFLNMSESVKNRIITAEAFLLLVSAIGPGLFLLFRKRWENERLSQAKKTPYEEENLYEGLNLDDCSMYEDISRGLQATYQDIGNVKVIDLQLEKPEKP</sequence>
<protein>
    <recommendedName>
        <fullName evidence="7">Ig-like domain-containing protein</fullName>
    </recommendedName>
</protein>
<comment type="subcellular location">
    <subcellularLocation>
        <location evidence="1">Membrane</location>
        <topology evidence="1">Single-pass type I membrane protein</topology>
    </subcellularLocation>
</comment>
<dbReference type="GO" id="GO:0030183">
    <property type="term" value="P:B cell differentiation"/>
    <property type="evidence" value="ECO:0000318"/>
    <property type="project" value="GO_Central"/>
</dbReference>
<evidence type="ECO:0000256" key="6">
    <source>
        <dbReference type="SAM" id="Phobius"/>
    </source>
</evidence>
<keyword evidence="2 6" id="KW-0812">Transmembrane</keyword>
<reference evidence="8" key="3">
    <citation type="submission" date="2025-09" db="UniProtKB">
        <authorList>
            <consortium name="Ensembl"/>
        </authorList>
    </citation>
    <scope>IDENTIFICATION</scope>
</reference>
<dbReference type="SUPFAM" id="SSF48726">
    <property type="entry name" value="Immunoglobulin"/>
    <property type="match status" value="1"/>
</dbReference>
<dbReference type="Ensembl" id="ENSACAT00000052209.1">
    <property type="protein sequence ID" value="ENSACAP00000038798.1"/>
    <property type="gene ID" value="ENSACAG00000044605.1"/>
</dbReference>
<evidence type="ECO:0000313" key="9">
    <source>
        <dbReference type="Proteomes" id="UP000001646"/>
    </source>
</evidence>
<evidence type="ECO:0000256" key="4">
    <source>
        <dbReference type="ARBA" id="ARBA00023136"/>
    </source>
</evidence>
<dbReference type="PANTHER" id="PTHR14334:SF1">
    <property type="entry name" value="B-CELL ANTIGEN RECEPTOR COMPLEX-ASSOCIATED PROTEIN ALPHA CHAIN"/>
    <property type="match status" value="1"/>
</dbReference>
<dbReference type="InParanoid" id="A0A803TUA8"/>
<dbReference type="PANTHER" id="PTHR14334">
    <property type="entry name" value="B-CELL ANTIGEN RECEPTOR COMPLEX-ASSOCIATED PROTEIN"/>
    <property type="match status" value="1"/>
</dbReference>
<dbReference type="SMART" id="SM00408">
    <property type="entry name" value="IGc2"/>
    <property type="match status" value="1"/>
</dbReference>
<dbReference type="GO" id="GO:0009897">
    <property type="term" value="C:external side of plasma membrane"/>
    <property type="evidence" value="ECO:0000318"/>
    <property type="project" value="GO_Central"/>
</dbReference>
<dbReference type="InterPro" id="IPR013783">
    <property type="entry name" value="Ig-like_fold"/>
</dbReference>
<dbReference type="Proteomes" id="UP000001646">
    <property type="component" value="Unplaced"/>
</dbReference>
<evidence type="ECO:0000256" key="5">
    <source>
        <dbReference type="ARBA" id="ARBA00023319"/>
    </source>
</evidence>
<organism evidence="8 9">
    <name type="scientific">Anolis carolinensis</name>
    <name type="common">Green anole</name>
    <name type="synonym">American chameleon</name>
    <dbReference type="NCBI Taxonomy" id="28377"/>
    <lineage>
        <taxon>Eukaryota</taxon>
        <taxon>Metazoa</taxon>
        <taxon>Chordata</taxon>
        <taxon>Craniata</taxon>
        <taxon>Vertebrata</taxon>
        <taxon>Euteleostomi</taxon>
        <taxon>Lepidosauria</taxon>
        <taxon>Squamata</taxon>
        <taxon>Bifurcata</taxon>
        <taxon>Unidentata</taxon>
        <taxon>Episquamata</taxon>
        <taxon>Toxicofera</taxon>
        <taxon>Iguania</taxon>
        <taxon>Dactyloidae</taxon>
        <taxon>Anolis</taxon>
    </lineage>
</organism>